<gene>
    <name evidence="2" type="primary">LOC123190655</name>
</gene>
<feature type="compositionally biased region" description="Pro residues" evidence="1">
    <location>
        <begin position="154"/>
        <end position="207"/>
    </location>
</feature>
<dbReference type="Gramene" id="TraesWEE_scaffold_099934_01G000200.1">
    <property type="protein sequence ID" value="TraesWEE_scaffold_099934_01G000200.1"/>
    <property type="gene ID" value="TraesWEE_scaffold_099934_01G000200"/>
</dbReference>
<feature type="compositionally biased region" description="Polar residues" evidence="1">
    <location>
        <begin position="641"/>
        <end position="655"/>
    </location>
</feature>
<feature type="compositionally biased region" description="Basic and acidic residues" evidence="1">
    <location>
        <begin position="726"/>
        <end position="749"/>
    </location>
</feature>
<dbReference type="Proteomes" id="UP000019116">
    <property type="component" value="Chromosome 2D"/>
</dbReference>
<reference evidence="2" key="2">
    <citation type="submission" date="2018-10" db="UniProtKB">
        <authorList>
            <consortium name="EnsemblPlants"/>
        </authorList>
    </citation>
    <scope>IDENTIFICATION</scope>
</reference>
<evidence type="ECO:0000313" key="2">
    <source>
        <dbReference type="EnsemblPlants" id="TraesCS2D02G496400.1"/>
    </source>
</evidence>
<feature type="region of interest" description="Disordered" evidence="1">
    <location>
        <begin position="602"/>
        <end position="1012"/>
    </location>
</feature>
<evidence type="ECO:0000256" key="1">
    <source>
        <dbReference type="SAM" id="MobiDB-lite"/>
    </source>
</evidence>
<feature type="compositionally biased region" description="Basic and acidic residues" evidence="1">
    <location>
        <begin position="803"/>
        <end position="908"/>
    </location>
</feature>
<feature type="region of interest" description="Disordered" evidence="1">
    <location>
        <begin position="412"/>
        <end position="433"/>
    </location>
</feature>
<dbReference type="STRING" id="4565.A0A3B6DP54"/>
<feature type="region of interest" description="Disordered" evidence="1">
    <location>
        <begin position="513"/>
        <end position="555"/>
    </location>
</feature>
<organism evidence="2">
    <name type="scientific">Triticum aestivum</name>
    <name type="common">Wheat</name>
    <dbReference type="NCBI Taxonomy" id="4565"/>
    <lineage>
        <taxon>Eukaryota</taxon>
        <taxon>Viridiplantae</taxon>
        <taxon>Streptophyta</taxon>
        <taxon>Embryophyta</taxon>
        <taxon>Tracheophyta</taxon>
        <taxon>Spermatophyta</taxon>
        <taxon>Magnoliopsida</taxon>
        <taxon>Liliopsida</taxon>
        <taxon>Poales</taxon>
        <taxon>Poaceae</taxon>
        <taxon>BOP clade</taxon>
        <taxon>Pooideae</taxon>
        <taxon>Triticodae</taxon>
        <taxon>Triticeae</taxon>
        <taxon>Triticinae</taxon>
        <taxon>Triticum</taxon>
    </lineage>
</organism>
<feature type="compositionally biased region" description="Pro residues" evidence="1">
    <location>
        <begin position="106"/>
        <end position="136"/>
    </location>
</feature>
<feature type="compositionally biased region" description="Basic residues" evidence="1">
    <location>
        <begin position="999"/>
        <end position="1012"/>
    </location>
</feature>
<feature type="compositionally biased region" description="Basic residues" evidence="1">
    <location>
        <begin position="973"/>
        <end position="992"/>
    </location>
</feature>
<feature type="compositionally biased region" description="Polar residues" evidence="1">
    <location>
        <begin position="516"/>
        <end position="530"/>
    </location>
</feature>
<dbReference type="PRINTS" id="PR01217">
    <property type="entry name" value="PRICHEXTENSN"/>
</dbReference>
<dbReference type="InterPro" id="IPR031937">
    <property type="entry name" value="PNISR"/>
</dbReference>
<dbReference type="AlphaFoldDB" id="A0A3B6DP54"/>
<feature type="compositionally biased region" description="Polar residues" evidence="1">
    <location>
        <begin position="285"/>
        <end position="305"/>
    </location>
</feature>
<feature type="compositionally biased region" description="Polar residues" evidence="1">
    <location>
        <begin position="607"/>
        <end position="619"/>
    </location>
</feature>
<feature type="compositionally biased region" description="Low complexity" evidence="1">
    <location>
        <begin position="344"/>
        <end position="359"/>
    </location>
</feature>
<dbReference type="EnsemblPlants" id="TraesCS2D02G496400.1">
    <property type="protein sequence ID" value="TraesCS2D02G496400.1"/>
    <property type="gene ID" value="TraesCS2D02G496400"/>
</dbReference>
<feature type="compositionally biased region" description="Polar residues" evidence="1">
    <location>
        <begin position="240"/>
        <end position="252"/>
    </location>
</feature>
<feature type="compositionally biased region" description="Low complexity" evidence="1">
    <location>
        <begin position="30"/>
        <end position="48"/>
    </location>
</feature>
<sequence>MALQIYCSYWPSQILLHFTAGPICHGLPGSTRRPSPWSSSPAPTRPRSFTAKQNATTQPDQTRPGQTQAQQLVPPSRPTPLPLRPASMDAYHHHQRRFDGSGSGDAPPPQPPPPSNWYPSPAPPYHPPHPNHPYPPQHHQWGHPPPDLQHQHRPPPPLQYAYQPPPPPMQQQMQPPPPAPGNPWPPHHAAAQPPPQSYPPPPPPPGQAWPNHSWPQNHGYPGLANEDDWATKAKEWASAKSVTENHQIQQHAIPSRTEIHHYGHNDQYQQPAGLPAEPLHPPIPQSSSDQLLFQMSGQQRETNYLQDRGPMAPPPKNFGPFPSTYEQEVPYNYSSAQGNGNAMLQYPSPQAQPSLSASSVQDGFPRGPPGVPGHGLQSYRMMADPSDQPLEFNDRKAPDMAVHETINIRSSAPTAVSEHGTVPTSTQSWGPSAPVGYFHPAPVPPQASQMDPSLHAGPLFGALSGSNYVPPAAFGVGSVTEAFPTDPNTLFNVAERSKKPPVPNWLREELLKKKSTPVSSSVQHSTNYDSMDSEDAAEPPKRADQTDSRSIGSAKSIVADEDEVEAARTAAINKEIKRVLTEVLLKVTDDLFNEIATKVMNEDDSSAEPNETTGVSSSKDLGLGESKVKTTAKVVVPAKLNNVSSTGRSDGNGLSSPKGALLGLASYDSDDEDDEADGDGKDLISNLSSEMKVDAAHPKESENVDGELHNNSNGSIASVQSVSSGDDPKSSDKRSQSRPTAESEREPSIHDTQNGEAKTSIQPIGVIHKTNEKAHGHAEVDFQNGKTSSGHHTENNNNNNAESTHRHFERNSHEKDLKEVKVVNGKDSEPSRTDKFRDGDKHSMPENIDKKGTHKEEKGSGRYAKHGLDRWDDAKRDRKDLPKDTRERKRDSADRRDIGKDGNDDRSRQITKSSASHSSRRSRSRSPSGRSRTRNESSSRVRGSVSSDEPSDNAKRRKSHSRKNSMSPSPPKSRSRRVSRSPHSKHSHRRHSPYSSAERKKRSRSRTPVKRR</sequence>
<evidence type="ECO:0000313" key="3">
    <source>
        <dbReference type="Proteomes" id="UP000019116"/>
    </source>
</evidence>
<dbReference type="Gramene" id="TraesCS2D03G1107700.1">
    <property type="protein sequence ID" value="TraesCS2D03G1107700.1.CDS"/>
    <property type="gene ID" value="TraesCS2D03G1107700"/>
</dbReference>
<feature type="compositionally biased region" description="Low complexity" evidence="1">
    <location>
        <begin position="629"/>
        <end position="639"/>
    </location>
</feature>
<feature type="region of interest" description="Disordered" evidence="1">
    <location>
        <begin position="30"/>
        <end position="393"/>
    </location>
</feature>
<reference evidence="2" key="1">
    <citation type="submission" date="2018-08" db="EMBL/GenBank/DDBJ databases">
        <authorList>
            <person name="Rossello M."/>
        </authorList>
    </citation>
    <scope>NUCLEOTIDE SEQUENCE [LARGE SCALE GENOMIC DNA]</scope>
    <source>
        <strain evidence="2">cv. Chinese Spring</strain>
    </source>
</reference>
<dbReference type="OMA" id="NDEMSHR"/>
<feature type="compositionally biased region" description="Polar residues" evidence="1">
    <location>
        <begin position="709"/>
        <end position="724"/>
    </location>
</feature>
<dbReference type="Pfam" id="PF15996">
    <property type="entry name" value="PNISR"/>
    <property type="match status" value="1"/>
</dbReference>
<feature type="compositionally biased region" description="Acidic residues" evidence="1">
    <location>
        <begin position="668"/>
        <end position="677"/>
    </location>
</feature>
<name>A0A3B6DP54_WHEAT</name>
<feature type="compositionally biased region" description="Polar residues" evidence="1">
    <location>
        <begin position="750"/>
        <end position="762"/>
    </location>
</feature>
<feature type="compositionally biased region" description="Basic and acidic residues" evidence="1">
    <location>
        <begin position="691"/>
        <end position="708"/>
    </location>
</feature>
<protein>
    <submittedName>
        <fullName evidence="2">Uncharacterized protein</fullName>
    </submittedName>
</protein>
<dbReference type="PaxDb" id="4565-Traes_2DL_314EC9F9C.2"/>
<keyword evidence="3" id="KW-1185">Reference proteome</keyword>
<accession>A0A3B6DP54</accession>
<feature type="compositionally biased region" description="Polar residues" evidence="1">
    <location>
        <begin position="50"/>
        <end position="73"/>
    </location>
</feature>
<proteinExistence type="predicted"/>
<feature type="compositionally biased region" description="Basic and acidic residues" evidence="1">
    <location>
        <begin position="769"/>
        <end position="780"/>
    </location>
</feature>
<feature type="compositionally biased region" description="Polar residues" evidence="1">
    <location>
        <begin position="332"/>
        <end position="342"/>
    </location>
</feature>
<dbReference type="Gramene" id="TraesCS2D02G496400.1">
    <property type="protein sequence ID" value="TraesCS2D02G496400.1"/>
    <property type="gene ID" value="TraesCS2D02G496400"/>
</dbReference>
<feature type="compositionally biased region" description="Basic and acidic residues" evidence="1">
    <location>
        <begin position="538"/>
        <end position="547"/>
    </location>
</feature>